<dbReference type="AlphaFoldDB" id="A0ABC8TIB6"/>
<comment type="caution">
    <text evidence="3">The sequence shown here is derived from an EMBL/GenBank/DDBJ whole genome shotgun (WGS) entry which is preliminary data.</text>
</comment>
<feature type="region of interest" description="Disordered" evidence="1">
    <location>
        <begin position="1"/>
        <end position="20"/>
    </location>
</feature>
<dbReference type="PANTHER" id="PTHR31197">
    <property type="entry name" value="OS01G0612600 PROTEIN"/>
    <property type="match status" value="1"/>
</dbReference>
<dbReference type="PANTHER" id="PTHR31197:SF21">
    <property type="entry name" value="C2H2-TYPE DOMAIN-CONTAINING PROTEIN"/>
    <property type="match status" value="1"/>
</dbReference>
<dbReference type="Pfam" id="PF07800">
    <property type="entry name" value="DUF1644"/>
    <property type="match status" value="1"/>
</dbReference>
<feature type="region of interest" description="Disordered" evidence="1">
    <location>
        <begin position="102"/>
        <end position="125"/>
    </location>
</feature>
<dbReference type="Proteomes" id="UP001642360">
    <property type="component" value="Unassembled WGS sequence"/>
</dbReference>
<evidence type="ECO:0000256" key="1">
    <source>
        <dbReference type="SAM" id="MobiDB-lite"/>
    </source>
</evidence>
<dbReference type="EMBL" id="CAUOFW020005013">
    <property type="protein sequence ID" value="CAK9168150.1"/>
    <property type="molecule type" value="Genomic_DNA"/>
</dbReference>
<keyword evidence="4" id="KW-1185">Reference proteome</keyword>
<feature type="compositionally biased region" description="Basic residues" evidence="1">
    <location>
        <begin position="1"/>
        <end position="18"/>
    </location>
</feature>
<evidence type="ECO:0000313" key="3">
    <source>
        <dbReference type="EMBL" id="CAK9169014.1"/>
    </source>
</evidence>
<organism evidence="3 4">
    <name type="scientific">Ilex paraguariensis</name>
    <name type="common">yerba mate</name>
    <dbReference type="NCBI Taxonomy" id="185542"/>
    <lineage>
        <taxon>Eukaryota</taxon>
        <taxon>Viridiplantae</taxon>
        <taxon>Streptophyta</taxon>
        <taxon>Embryophyta</taxon>
        <taxon>Tracheophyta</taxon>
        <taxon>Spermatophyta</taxon>
        <taxon>Magnoliopsida</taxon>
        <taxon>eudicotyledons</taxon>
        <taxon>Gunneridae</taxon>
        <taxon>Pentapetalae</taxon>
        <taxon>asterids</taxon>
        <taxon>campanulids</taxon>
        <taxon>Aquifoliales</taxon>
        <taxon>Aquifoliaceae</taxon>
        <taxon>Ilex</taxon>
    </lineage>
</organism>
<accession>A0ABC8TIB6</accession>
<evidence type="ECO:0000313" key="4">
    <source>
        <dbReference type="Proteomes" id="UP001642360"/>
    </source>
</evidence>
<protein>
    <submittedName>
        <fullName evidence="3">Uncharacterized protein</fullName>
    </submittedName>
</protein>
<dbReference type="EMBL" id="CAUOFW020005204">
    <property type="protein sequence ID" value="CAK9169014.1"/>
    <property type="molecule type" value="Genomic_DNA"/>
</dbReference>
<dbReference type="InterPro" id="IPR012866">
    <property type="entry name" value="DUF1644"/>
</dbReference>
<proteinExistence type="predicted"/>
<gene>
    <name evidence="2" type="ORF">ILEXP_LOCUS37482</name>
    <name evidence="3" type="ORF">ILEXP_LOCUS38445</name>
</gene>
<name>A0ABC8TIB6_9AQUA</name>
<evidence type="ECO:0000313" key="2">
    <source>
        <dbReference type="EMBL" id="CAK9168150.1"/>
    </source>
</evidence>
<reference evidence="3 4" key="1">
    <citation type="submission" date="2024-02" db="EMBL/GenBank/DDBJ databases">
        <authorList>
            <person name="Vignale AGUSTIN F."/>
            <person name="Sosa J E."/>
            <person name="Modenutti C."/>
        </authorList>
    </citation>
    <scope>NUCLEOTIDE SEQUENCE [LARGE SCALE GENOMIC DNA]</scope>
</reference>
<sequence length="335" mass="38659">MAKVNKVRRRSVSRHHKVNPYPLPSCRLKVLGDVHQKKKCSKVSEKKDWEDAICSVCMEYPHNAVLLLCSSYNKGCRPYMCATSYRYSNCLEQYKNAYTKVTSTRSAQSRQESRDDPHSSSGIGWPHEKREVSELLCPLCRGQVKGWTVVEPARKYLNTKKRTCMQDNCSFVGTYKELRKHVRAQHPWARPCEVDPSLAEKWKKLEHERELNDVFSTIRSTMPGAIVMGDYVIEGNYRRFSRDYDVEDYLDDALFRLESYGEAQDDHILSDGISDGGYGSRDEEDFGIRRAIALAAPGHRDNYISSITRQHSRLLLGGSRRRRRHRAANGARRFT</sequence>